<accession>A0A5C5Z6S5</accession>
<reference evidence="1 2" key="1">
    <citation type="submission" date="2019-02" db="EMBL/GenBank/DDBJ databases">
        <title>Deep-cultivation of Planctomycetes and their phenomic and genomic characterization uncovers novel biology.</title>
        <authorList>
            <person name="Wiegand S."/>
            <person name="Jogler M."/>
            <person name="Boedeker C."/>
            <person name="Pinto D."/>
            <person name="Vollmers J."/>
            <person name="Rivas-Marin E."/>
            <person name="Kohn T."/>
            <person name="Peeters S.H."/>
            <person name="Heuer A."/>
            <person name="Rast P."/>
            <person name="Oberbeckmann S."/>
            <person name="Bunk B."/>
            <person name="Jeske O."/>
            <person name="Meyerdierks A."/>
            <person name="Storesund J.E."/>
            <person name="Kallscheuer N."/>
            <person name="Luecker S."/>
            <person name="Lage O.M."/>
            <person name="Pohl T."/>
            <person name="Merkel B.J."/>
            <person name="Hornburger P."/>
            <person name="Mueller R.-W."/>
            <person name="Bruemmer F."/>
            <person name="Labrenz M."/>
            <person name="Spormann A.M."/>
            <person name="Op Den Camp H."/>
            <person name="Overmann J."/>
            <person name="Amann R."/>
            <person name="Jetten M.S.M."/>
            <person name="Mascher T."/>
            <person name="Medema M.H."/>
            <person name="Devos D.P."/>
            <person name="Kaster A.-K."/>
            <person name="Ovreas L."/>
            <person name="Rohde M."/>
            <person name="Galperin M.Y."/>
            <person name="Jogler C."/>
        </authorList>
    </citation>
    <scope>NUCLEOTIDE SEQUENCE [LARGE SCALE GENOMIC DNA]</scope>
    <source>
        <strain evidence="1 2">CA13</strain>
    </source>
</reference>
<evidence type="ECO:0000313" key="2">
    <source>
        <dbReference type="Proteomes" id="UP000315010"/>
    </source>
</evidence>
<proteinExistence type="predicted"/>
<dbReference type="EMBL" id="SJPJ01000001">
    <property type="protein sequence ID" value="TWT82984.1"/>
    <property type="molecule type" value="Genomic_DNA"/>
</dbReference>
<evidence type="ECO:0000313" key="1">
    <source>
        <dbReference type="EMBL" id="TWT82984.1"/>
    </source>
</evidence>
<name>A0A5C5Z6S5_9BACT</name>
<dbReference type="Proteomes" id="UP000315010">
    <property type="component" value="Unassembled WGS sequence"/>
</dbReference>
<gene>
    <name evidence="1" type="ORF">CA13_44470</name>
</gene>
<protein>
    <submittedName>
        <fullName evidence="1">Uncharacterized protein</fullName>
    </submittedName>
</protein>
<dbReference type="AlphaFoldDB" id="A0A5C5Z6S5"/>
<sequence>MEGGTDGREGVGLYAKNDTQKGPSLRFWLALFDNSIVSNVVFYSKWPPRSDHSANQ</sequence>
<keyword evidence="2" id="KW-1185">Reference proteome</keyword>
<comment type="caution">
    <text evidence="1">The sequence shown here is derived from an EMBL/GenBank/DDBJ whole genome shotgun (WGS) entry which is preliminary data.</text>
</comment>
<organism evidence="1 2">
    <name type="scientific">Novipirellula herctigrandis</name>
    <dbReference type="NCBI Taxonomy" id="2527986"/>
    <lineage>
        <taxon>Bacteria</taxon>
        <taxon>Pseudomonadati</taxon>
        <taxon>Planctomycetota</taxon>
        <taxon>Planctomycetia</taxon>
        <taxon>Pirellulales</taxon>
        <taxon>Pirellulaceae</taxon>
        <taxon>Novipirellula</taxon>
    </lineage>
</organism>